<dbReference type="Proteomes" id="UP001202479">
    <property type="component" value="Unassembled WGS sequence"/>
</dbReference>
<evidence type="ECO:0000256" key="1">
    <source>
        <dbReference type="SAM" id="MobiDB-lite"/>
    </source>
</evidence>
<name>A0AAI9SVW5_9ASCO</name>
<organism evidence="2 3">
    <name type="scientific">Candida oxycetoniae</name>
    <dbReference type="NCBI Taxonomy" id="497107"/>
    <lineage>
        <taxon>Eukaryota</taxon>
        <taxon>Fungi</taxon>
        <taxon>Dikarya</taxon>
        <taxon>Ascomycota</taxon>
        <taxon>Saccharomycotina</taxon>
        <taxon>Pichiomycetes</taxon>
        <taxon>Debaryomycetaceae</taxon>
        <taxon>Candida/Lodderomyces clade</taxon>
        <taxon>Candida</taxon>
    </lineage>
</organism>
<dbReference type="RefSeq" id="XP_049179561.1">
    <property type="nucleotide sequence ID" value="XM_049324700.1"/>
</dbReference>
<reference evidence="2" key="1">
    <citation type="journal article" date="2022" name="DNA Res.">
        <title>Genome analysis of five recently described species of the CUG-Ser clade uncovers Candida theae as a new hybrid lineage with pathogenic potential in the Candida parapsilosis species complex.</title>
        <authorList>
            <person name="Mixao V."/>
            <person name="Del Olmo V."/>
            <person name="Hegedusova E."/>
            <person name="Saus E."/>
            <person name="Pryszcz L."/>
            <person name="Cillingova A."/>
            <person name="Nosek J."/>
            <person name="Gabaldon T."/>
        </authorList>
    </citation>
    <scope>NUCLEOTIDE SEQUENCE</scope>
    <source>
        <strain evidence="2">CBS 10844</strain>
    </source>
</reference>
<accession>A0AAI9SVW5</accession>
<comment type="caution">
    <text evidence="2">The sequence shown here is derived from an EMBL/GenBank/DDBJ whole genome shotgun (WGS) entry which is preliminary data.</text>
</comment>
<dbReference type="EMBL" id="JAHUZD010000119">
    <property type="protein sequence ID" value="KAI3403814.2"/>
    <property type="molecule type" value="Genomic_DNA"/>
</dbReference>
<sequence length="255" mass="30389">MNKKKHVLDENDDDDFDDQHIESRSGKRIKLDSLLEGLHLDDDMSTHPFISQKEKCKLDSQVPPTFNSIIDIGGIFKKSNVPQSYTSSQMNSFINERLAEHFEKMITSAMKIIRWYNYKFLIILIYKKWFVKLFNRFLKKYNLKNNSNIRLFSSYDKIVRLIPEGFLTWNDLKSIIYEENRLEIQRLQLKEQKRQSQKDSKVIQMESAIYKDLGYNYWDNLNFDKDLDMLEADEKQSKVEVLDDDPDNEDIAMET</sequence>
<feature type="region of interest" description="Disordered" evidence="1">
    <location>
        <begin position="1"/>
        <end position="20"/>
    </location>
</feature>
<gene>
    <name evidence="2" type="ORF">KGF56_003374</name>
</gene>
<protein>
    <submittedName>
        <fullName evidence="2">Uncharacterized protein</fullName>
    </submittedName>
</protein>
<evidence type="ECO:0000313" key="2">
    <source>
        <dbReference type="EMBL" id="KAI3403814.2"/>
    </source>
</evidence>
<evidence type="ECO:0000313" key="3">
    <source>
        <dbReference type="Proteomes" id="UP001202479"/>
    </source>
</evidence>
<dbReference type="GeneID" id="73380989"/>
<keyword evidence="3" id="KW-1185">Reference proteome</keyword>
<dbReference type="AlphaFoldDB" id="A0AAI9SVW5"/>
<proteinExistence type="predicted"/>